<keyword evidence="1" id="KW-1133">Transmembrane helix</keyword>
<dbReference type="Proteomes" id="UP000425817">
    <property type="component" value="Chromosome"/>
</dbReference>
<dbReference type="AlphaFoldDB" id="A0A6I6HJB0"/>
<accession>A0A6I6HJB0</accession>
<name>A0A6I6HJB0_VARPD</name>
<proteinExistence type="predicted"/>
<evidence type="ECO:0000256" key="1">
    <source>
        <dbReference type="SAM" id="Phobius"/>
    </source>
</evidence>
<gene>
    <name evidence="2" type="ORF">GOQ09_15660</name>
</gene>
<evidence type="ECO:0000313" key="2">
    <source>
        <dbReference type="EMBL" id="QGW82922.1"/>
    </source>
</evidence>
<reference evidence="2 3" key="1">
    <citation type="submission" date="2019-12" db="EMBL/GenBank/DDBJ databases">
        <title>Hybrid Genome Assemblies of two High G+C Isolates from Undergraduate Microbiology Courses.</title>
        <authorList>
            <person name="Ne Ville C.J."/>
            <person name="Enright D."/>
            <person name="Hernandez I."/>
            <person name="Dodsworth J."/>
            <person name="Orwin P.M."/>
        </authorList>
    </citation>
    <scope>NUCLEOTIDE SEQUENCE [LARGE SCALE GENOMIC DNA]</scope>
    <source>
        <strain evidence="2 3">CSUSB</strain>
    </source>
</reference>
<dbReference type="RefSeq" id="WP_157614352.1">
    <property type="nucleotide sequence ID" value="NZ_CP046622.1"/>
</dbReference>
<keyword evidence="1" id="KW-0812">Transmembrane</keyword>
<keyword evidence="1" id="KW-0472">Membrane</keyword>
<organism evidence="2 3">
    <name type="scientific">Variovorax paradoxus</name>
    <dbReference type="NCBI Taxonomy" id="34073"/>
    <lineage>
        <taxon>Bacteria</taxon>
        <taxon>Pseudomonadati</taxon>
        <taxon>Pseudomonadota</taxon>
        <taxon>Betaproteobacteria</taxon>
        <taxon>Burkholderiales</taxon>
        <taxon>Comamonadaceae</taxon>
        <taxon>Variovorax</taxon>
    </lineage>
</organism>
<feature type="transmembrane region" description="Helical" evidence="1">
    <location>
        <begin position="24"/>
        <end position="45"/>
    </location>
</feature>
<evidence type="ECO:0000313" key="3">
    <source>
        <dbReference type="Proteomes" id="UP000425817"/>
    </source>
</evidence>
<sequence>MHPVDSDLSPLEPTKRLARSVRHVFNACVVIGGLFGGGVSIGYFVGVQQQRQASLEEIARLQKAYGLRLESAAGAVTDAAKATSSAAEAVGEAADQVGAAAKTATTAAITAKAAAKATAAPAPTPAPAATVNNTIKRANEKLQGGRP</sequence>
<protein>
    <submittedName>
        <fullName evidence="2">Uncharacterized protein</fullName>
    </submittedName>
</protein>
<dbReference type="EMBL" id="CP046622">
    <property type="protein sequence ID" value="QGW82922.1"/>
    <property type="molecule type" value="Genomic_DNA"/>
</dbReference>